<feature type="region of interest" description="Disordered" evidence="1">
    <location>
        <begin position="223"/>
        <end position="376"/>
    </location>
</feature>
<feature type="transmembrane region" description="Helical" evidence="2">
    <location>
        <begin position="182"/>
        <end position="200"/>
    </location>
</feature>
<accession>A0ABD0JLR9</accession>
<proteinExistence type="predicted"/>
<feature type="compositionally biased region" description="Low complexity" evidence="1">
    <location>
        <begin position="321"/>
        <end position="335"/>
    </location>
</feature>
<sequence>MLEYQECFGNDPAVDWRSVGLEECETQHRAGRFHQMCARWPSGATWKVWCEWLFPVIALGLFCAGFGLPNWVVTESRKYGLWTNCTRNATEAEQEGVEECVSIAPGDSSGARVASCFALVFYIFVFFSLFRNRDKRQCEGHTPAMLGFIGVGITGGVLGVFIQNYESDDHWSEESPRLDASFWLQISAAGVGFASSILLCRRGSHEKQEAQLAYRAELERQKLHRERQAEEERKRRMRELAEAQERGDRSDNAPKQAGGGAGRGAKTATAAGELKKKLQNNRVAPSGPSRPASRPTSGRGAGNRPATARNVHFTPQPNDVSSESTASISIPSESDTSSDEDLSSRPPYYTETSGRAFSPTAPPQTPLPFLTVPEPLGPPPAYDEVMINPEYYPGYHQPPYEESVSLWDQAGYASPPRPATADSVAAGRRH</sequence>
<evidence type="ECO:0000313" key="4">
    <source>
        <dbReference type="Proteomes" id="UP001519460"/>
    </source>
</evidence>
<keyword evidence="4" id="KW-1185">Reference proteome</keyword>
<protein>
    <submittedName>
        <fullName evidence="3">Uncharacterized protein</fullName>
    </submittedName>
</protein>
<gene>
    <name evidence="3" type="ORF">BaRGS_00033362</name>
</gene>
<keyword evidence="2" id="KW-1133">Transmembrane helix</keyword>
<feature type="transmembrane region" description="Helical" evidence="2">
    <location>
        <begin position="111"/>
        <end position="130"/>
    </location>
</feature>
<dbReference type="Gene3D" id="1.20.140.150">
    <property type="match status" value="1"/>
</dbReference>
<feature type="compositionally biased region" description="Low complexity" evidence="1">
    <location>
        <begin position="282"/>
        <end position="298"/>
    </location>
</feature>
<feature type="transmembrane region" description="Helical" evidence="2">
    <location>
        <begin position="142"/>
        <end position="162"/>
    </location>
</feature>
<keyword evidence="2" id="KW-0812">Transmembrane</keyword>
<name>A0ABD0JLR9_9CAEN</name>
<feature type="region of interest" description="Disordered" evidence="1">
    <location>
        <begin position="411"/>
        <end position="430"/>
    </location>
</feature>
<evidence type="ECO:0000313" key="3">
    <source>
        <dbReference type="EMBL" id="KAK7475412.1"/>
    </source>
</evidence>
<feature type="compositionally biased region" description="Basic and acidic residues" evidence="1">
    <location>
        <begin position="223"/>
        <end position="252"/>
    </location>
</feature>
<dbReference type="AlphaFoldDB" id="A0ABD0JLR9"/>
<evidence type="ECO:0000256" key="2">
    <source>
        <dbReference type="SAM" id="Phobius"/>
    </source>
</evidence>
<organism evidence="3 4">
    <name type="scientific">Batillaria attramentaria</name>
    <dbReference type="NCBI Taxonomy" id="370345"/>
    <lineage>
        <taxon>Eukaryota</taxon>
        <taxon>Metazoa</taxon>
        <taxon>Spiralia</taxon>
        <taxon>Lophotrochozoa</taxon>
        <taxon>Mollusca</taxon>
        <taxon>Gastropoda</taxon>
        <taxon>Caenogastropoda</taxon>
        <taxon>Sorbeoconcha</taxon>
        <taxon>Cerithioidea</taxon>
        <taxon>Batillariidae</taxon>
        <taxon>Batillaria</taxon>
    </lineage>
</organism>
<reference evidence="3 4" key="1">
    <citation type="journal article" date="2023" name="Sci. Data">
        <title>Genome assembly of the Korean intertidal mud-creeper Batillaria attramentaria.</title>
        <authorList>
            <person name="Patra A.K."/>
            <person name="Ho P.T."/>
            <person name="Jun S."/>
            <person name="Lee S.J."/>
            <person name="Kim Y."/>
            <person name="Won Y.J."/>
        </authorList>
    </citation>
    <scope>NUCLEOTIDE SEQUENCE [LARGE SCALE GENOMIC DNA]</scope>
    <source>
        <strain evidence="3">Wonlab-2016</strain>
    </source>
</reference>
<dbReference type="EMBL" id="JACVVK020000407">
    <property type="protein sequence ID" value="KAK7475412.1"/>
    <property type="molecule type" value="Genomic_DNA"/>
</dbReference>
<keyword evidence="2" id="KW-0472">Membrane</keyword>
<dbReference type="Proteomes" id="UP001519460">
    <property type="component" value="Unassembled WGS sequence"/>
</dbReference>
<evidence type="ECO:0000256" key="1">
    <source>
        <dbReference type="SAM" id="MobiDB-lite"/>
    </source>
</evidence>
<feature type="transmembrane region" description="Helical" evidence="2">
    <location>
        <begin position="52"/>
        <end position="72"/>
    </location>
</feature>
<comment type="caution">
    <text evidence="3">The sequence shown here is derived from an EMBL/GenBank/DDBJ whole genome shotgun (WGS) entry which is preliminary data.</text>
</comment>